<evidence type="ECO:0000256" key="11">
    <source>
        <dbReference type="HAMAP-Rule" id="MF_01490"/>
    </source>
</evidence>
<dbReference type="GO" id="GO:0003677">
    <property type="term" value="F:DNA binding"/>
    <property type="evidence" value="ECO:0007669"/>
    <property type="project" value="UniProtKB-KW"/>
</dbReference>
<organism evidence="13">
    <name type="scientific">Ignisphaera aggregans</name>
    <dbReference type="NCBI Taxonomy" id="334771"/>
    <lineage>
        <taxon>Archaea</taxon>
        <taxon>Thermoproteota</taxon>
        <taxon>Thermoprotei</taxon>
        <taxon>Desulfurococcales</taxon>
        <taxon>Desulfurococcaceae</taxon>
        <taxon>Ignisphaera</taxon>
    </lineage>
</organism>
<comment type="catalytic activity">
    <reaction evidence="10 11">
        <text>Endonucleolytic cleavage at a junction such as a reciprocal single-stranded crossover between two homologous DNA duplexes (Holliday junction).</text>
        <dbReference type="EC" id="3.1.21.10"/>
    </reaction>
</comment>
<evidence type="ECO:0000256" key="3">
    <source>
        <dbReference type="ARBA" id="ARBA00022759"/>
    </source>
</evidence>
<proteinExistence type="inferred from homology"/>
<feature type="active site" evidence="11">
    <location>
        <position position="36"/>
    </location>
</feature>
<evidence type="ECO:0000256" key="5">
    <source>
        <dbReference type="ARBA" id="ARBA00022801"/>
    </source>
</evidence>
<comment type="similarity">
    <text evidence="11">Belongs to the Holliday junction resolvase Hjc family.</text>
</comment>
<sequence length="166" mass="19283">MQENLPKRRQRGISAERELVRKLWKLGFAVVRGPASGAKIRRSVYPDVVAIKNRHIFVIEVKKRSKLDHIYIDRTQIEKLKEFARRAEGEAVIAVKVAELRSWKIIPLDIIMNNTVEVSSEKIRIDKEMIKNAEDLIEYLRKRINVSLDAYTSKSSIHIKDGYDDV</sequence>
<keyword evidence="2 11" id="KW-0479">Metal-binding</keyword>
<comment type="caution">
    <text evidence="13">The sequence shown here is derived from an EMBL/GenBank/DDBJ whole genome shotgun (WGS) entry which is preliminary data.</text>
</comment>
<feature type="binding site" evidence="11">
    <location>
        <position position="16"/>
    </location>
    <ligand>
        <name>Mg(2+)</name>
        <dbReference type="ChEBI" id="CHEBI:18420"/>
    </ligand>
</feature>
<evidence type="ECO:0000256" key="9">
    <source>
        <dbReference type="ARBA" id="ARBA00023204"/>
    </source>
</evidence>
<comment type="function">
    <text evidence="11">A structure-specific endonuclease that resolves Holliday junction (HJ) intermediates during genetic recombination. Cleaves 4-way DNA junctions introducing paired nicks in opposing strands, leaving a 5'-terminal phosphate and a 3'-terminal hydroxyl group that are subsequently ligated to produce recombinant products.</text>
</comment>
<keyword evidence="8 11" id="KW-0233">DNA recombination</keyword>
<dbReference type="GO" id="GO:0000287">
    <property type="term" value="F:magnesium ion binding"/>
    <property type="evidence" value="ECO:0007669"/>
    <property type="project" value="UniProtKB-UniRule"/>
</dbReference>
<dbReference type="EMBL" id="DTAU01000069">
    <property type="protein sequence ID" value="HFQ78811.1"/>
    <property type="molecule type" value="Genomic_DNA"/>
</dbReference>
<dbReference type="PANTHER" id="PTHR39651">
    <property type="entry name" value="HOLLIDAY JUNCTION RESOLVASE HJC"/>
    <property type="match status" value="1"/>
</dbReference>
<evidence type="ECO:0000313" key="13">
    <source>
        <dbReference type="EMBL" id="HGT98963.1"/>
    </source>
</evidence>
<dbReference type="HAMAP" id="MF_01490">
    <property type="entry name" value="HJ_Resolv_Hjc"/>
    <property type="match status" value="1"/>
</dbReference>
<evidence type="ECO:0000256" key="2">
    <source>
        <dbReference type="ARBA" id="ARBA00022723"/>
    </source>
</evidence>
<dbReference type="InterPro" id="IPR002732">
    <property type="entry name" value="Hjc"/>
</dbReference>
<evidence type="ECO:0000256" key="6">
    <source>
        <dbReference type="ARBA" id="ARBA00022842"/>
    </source>
</evidence>
<dbReference type="Gene3D" id="3.40.1350.10">
    <property type="match status" value="1"/>
</dbReference>
<keyword evidence="7 11" id="KW-0238">DNA-binding</keyword>
<accession>A0A7J3MZI4</accession>
<name>A0A7J3MZI4_9CREN</name>
<dbReference type="InterPro" id="IPR011856">
    <property type="entry name" value="tRNA_endonuc-like_dom_sf"/>
</dbReference>
<feature type="binding site" evidence="11">
    <location>
        <position position="60"/>
    </location>
    <ligand>
        <name>Mg(2+)</name>
        <dbReference type="ChEBI" id="CHEBI:18420"/>
    </ligand>
</feature>
<dbReference type="GO" id="GO:0006281">
    <property type="term" value="P:DNA repair"/>
    <property type="evidence" value="ECO:0007669"/>
    <property type="project" value="UniProtKB-UniRule"/>
</dbReference>
<dbReference type="PANTHER" id="PTHR39651:SF1">
    <property type="entry name" value="HOLLIDAY JUNCTION RESOLVASE HJC"/>
    <property type="match status" value="1"/>
</dbReference>
<keyword evidence="4 11" id="KW-0227">DNA damage</keyword>
<evidence type="ECO:0000256" key="4">
    <source>
        <dbReference type="ARBA" id="ARBA00022763"/>
    </source>
</evidence>
<dbReference type="EC" id="3.1.21.10" evidence="11"/>
<protein>
    <recommendedName>
        <fullName evidence="11">Crossover junction endodeoxyribonuclease Hjc</fullName>
        <shortName evidence="11">Hjc</shortName>
        <ecNumber evidence="11">3.1.21.10</ecNumber>
    </recommendedName>
    <alternativeName>
        <fullName evidence="11">Holliday junction resolvase Hjc</fullName>
    </alternativeName>
</protein>
<dbReference type="GO" id="GO:0008821">
    <property type="term" value="F:crossover junction DNA endonuclease activity"/>
    <property type="evidence" value="ECO:0007669"/>
    <property type="project" value="UniProtKB-UniRule"/>
</dbReference>
<dbReference type="Pfam" id="PF01870">
    <property type="entry name" value="Hjc"/>
    <property type="match status" value="1"/>
</dbReference>
<comment type="subunit">
    <text evidence="11">Homodimer.</text>
</comment>
<keyword evidence="3 11" id="KW-0255">Endonuclease</keyword>
<keyword evidence="6 11" id="KW-0460">Magnesium</keyword>
<dbReference type="NCBIfam" id="NF040854">
    <property type="entry name" value="Hol_resolv_Hjc"/>
    <property type="match status" value="1"/>
</dbReference>
<feature type="site" description="Transition state stabilizer" evidence="11">
    <location>
        <position position="62"/>
    </location>
</feature>
<evidence type="ECO:0000256" key="1">
    <source>
        <dbReference type="ARBA" id="ARBA00022722"/>
    </source>
</evidence>
<gene>
    <name evidence="11" type="primary">hjc</name>
    <name evidence="12" type="ORF">ENT99_03800</name>
    <name evidence="13" type="ORF">ENU64_05995</name>
</gene>
<keyword evidence="5 11" id="KW-0378">Hydrolase</keyword>
<evidence type="ECO:0000256" key="10">
    <source>
        <dbReference type="ARBA" id="ARBA00029354"/>
    </source>
</evidence>
<comment type="cofactor">
    <cofactor evidence="11">
        <name>Mg(2+)</name>
        <dbReference type="ChEBI" id="CHEBI:18420"/>
    </cofactor>
    <text evidence="11">Binds 1 Mg(2+) ion per subunit.</text>
</comment>
<keyword evidence="1 11" id="KW-0540">Nuclease</keyword>
<evidence type="ECO:0000256" key="8">
    <source>
        <dbReference type="ARBA" id="ARBA00023172"/>
    </source>
</evidence>
<dbReference type="SUPFAM" id="SSF52980">
    <property type="entry name" value="Restriction endonuclease-like"/>
    <property type="match status" value="1"/>
</dbReference>
<keyword evidence="9 11" id="KW-0234">DNA repair</keyword>
<dbReference type="AlphaFoldDB" id="A0A7J3MZI4"/>
<evidence type="ECO:0000256" key="7">
    <source>
        <dbReference type="ARBA" id="ARBA00023125"/>
    </source>
</evidence>
<dbReference type="InterPro" id="IPR011335">
    <property type="entry name" value="Restrct_endonuc-II-like"/>
</dbReference>
<dbReference type="InterPro" id="IPR014428">
    <property type="entry name" value="Hjc_arc"/>
</dbReference>
<evidence type="ECO:0000313" key="12">
    <source>
        <dbReference type="EMBL" id="HFQ78811.1"/>
    </source>
</evidence>
<dbReference type="EMBL" id="DTDH01000163">
    <property type="protein sequence ID" value="HGT98963.1"/>
    <property type="molecule type" value="Genomic_DNA"/>
</dbReference>
<reference evidence="13" key="1">
    <citation type="journal article" date="2020" name="mSystems">
        <title>Genome- and Community-Level Interaction Insights into Carbon Utilization and Element Cycling Functions of Hydrothermarchaeota in Hydrothermal Sediment.</title>
        <authorList>
            <person name="Zhou Z."/>
            <person name="Liu Y."/>
            <person name="Xu W."/>
            <person name="Pan J."/>
            <person name="Luo Z.H."/>
            <person name="Li M."/>
        </authorList>
    </citation>
    <scope>NUCLEOTIDE SEQUENCE [LARGE SCALE GENOMIC DNA]</scope>
    <source>
        <strain evidence="12">SpSt-629</strain>
        <strain evidence="13">SpSt-688</strain>
    </source>
</reference>
<dbReference type="GO" id="GO:0006310">
    <property type="term" value="P:DNA recombination"/>
    <property type="evidence" value="ECO:0007669"/>
    <property type="project" value="UniProtKB-UniRule"/>
</dbReference>
<feature type="binding site" evidence="11">
    <location>
        <position position="47"/>
    </location>
    <ligand>
        <name>Mg(2+)</name>
        <dbReference type="ChEBI" id="CHEBI:18420"/>
    </ligand>
</feature>